<evidence type="ECO:0000256" key="1">
    <source>
        <dbReference type="ARBA" id="ARBA00023122"/>
    </source>
</evidence>
<evidence type="ECO:0000256" key="2">
    <source>
        <dbReference type="PROSITE-ProRule" id="PRU00703"/>
    </source>
</evidence>
<dbReference type="InterPro" id="IPR051257">
    <property type="entry name" value="Diverse_CBS-Domain"/>
</dbReference>
<evidence type="ECO:0000313" key="4">
    <source>
        <dbReference type="EMBL" id="HGH59820.1"/>
    </source>
</evidence>
<feature type="domain" description="CBS" evidence="3">
    <location>
        <begin position="11"/>
        <end position="79"/>
    </location>
</feature>
<dbReference type="Pfam" id="PF00571">
    <property type="entry name" value="CBS"/>
    <property type="match status" value="2"/>
</dbReference>
<dbReference type="SUPFAM" id="SSF54631">
    <property type="entry name" value="CBS-domain pair"/>
    <property type="match status" value="1"/>
</dbReference>
<protein>
    <submittedName>
        <fullName evidence="4">CBS domain-containing protein</fullName>
    </submittedName>
</protein>
<proteinExistence type="predicted"/>
<dbReference type="PANTHER" id="PTHR43080">
    <property type="entry name" value="CBS DOMAIN-CONTAINING PROTEIN CBSX3, MITOCHONDRIAL"/>
    <property type="match status" value="1"/>
</dbReference>
<keyword evidence="1 2" id="KW-0129">CBS domain</keyword>
<dbReference type="CDD" id="cd02205">
    <property type="entry name" value="CBS_pair_SF"/>
    <property type="match status" value="1"/>
</dbReference>
<reference evidence="4" key="1">
    <citation type="journal article" date="2020" name="mSystems">
        <title>Genome- and Community-Level Interaction Insights into Carbon Utilization and Element Cycling Functions of Hydrothermarchaeota in Hydrothermal Sediment.</title>
        <authorList>
            <person name="Zhou Z."/>
            <person name="Liu Y."/>
            <person name="Xu W."/>
            <person name="Pan J."/>
            <person name="Luo Z.H."/>
            <person name="Li M."/>
        </authorList>
    </citation>
    <scope>NUCLEOTIDE SEQUENCE [LARGE SCALE GENOMIC DNA]</scope>
    <source>
        <strain evidence="4">SpSt-769</strain>
    </source>
</reference>
<gene>
    <name evidence="4" type="ORF">ENV54_00825</name>
</gene>
<accession>A0A7C4APZ1</accession>
<dbReference type="Gene3D" id="3.10.580.10">
    <property type="entry name" value="CBS-domain"/>
    <property type="match status" value="1"/>
</dbReference>
<dbReference type="EMBL" id="DTGT01000024">
    <property type="protein sequence ID" value="HGH59820.1"/>
    <property type="molecule type" value="Genomic_DNA"/>
</dbReference>
<dbReference type="InterPro" id="IPR046342">
    <property type="entry name" value="CBS_dom_sf"/>
</dbReference>
<dbReference type="InterPro" id="IPR000644">
    <property type="entry name" value="CBS_dom"/>
</dbReference>
<evidence type="ECO:0000259" key="3">
    <source>
        <dbReference type="PROSITE" id="PS51371"/>
    </source>
</evidence>
<comment type="caution">
    <text evidence="4">The sequence shown here is derived from an EMBL/GenBank/DDBJ whole genome shotgun (WGS) entry which is preliminary data.</text>
</comment>
<dbReference type="PROSITE" id="PS51371">
    <property type="entry name" value="CBS"/>
    <property type="match status" value="1"/>
</dbReference>
<sequence>MPHSVSVHELMTHPNTWPQLRADTSVGDAIKILRIMTEDHKLEQGHSTPLVFDDEYRLLGFVRLTDLLKNVREMCEFSSGQSCVLEKVSRPIKDIARQFAGSVEGSDSILKALDIMLDHEVSLVPVITKGRFEGIVKLSDIFNTVSALLFDEQDPSARSQLIENYRLYM</sequence>
<dbReference type="AlphaFoldDB" id="A0A7C4APZ1"/>
<organism evidence="4">
    <name type="scientific">Desulfomonile tiedjei</name>
    <dbReference type="NCBI Taxonomy" id="2358"/>
    <lineage>
        <taxon>Bacteria</taxon>
        <taxon>Pseudomonadati</taxon>
        <taxon>Thermodesulfobacteriota</taxon>
        <taxon>Desulfomonilia</taxon>
        <taxon>Desulfomonilales</taxon>
        <taxon>Desulfomonilaceae</taxon>
        <taxon>Desulfomonile</taxon>
    </lineage>
</organism>
<dbReference type="PANTHER" id="PTHR43080:SF2">
    <property type="entry name" value="CBS DOMAIN-CONTAINING PROTEIN"/>
    <property type="match status" value="1"/>
</dbReference>
<name>A0A7C4APZ1_9BACT</name>